<dbReference type="PANTHER" id="PTHR30204:SF97">
    <property type="entry name" value="MERR FAMILY REGULATORY PROTEIN"/>
    <property type="match status" value="1"/>
</dbReference>
<organism evidence="5 6">
    <name type="scientific">Pseudodonghicola flavimaris</name>
    <dbReference type="NCBI Taxonomy" id="3050036"/>
    <lineage>
        <taxon>Bacteria</taxon>
        <taxon>Pseudomonadati</taxon>
        <taxon>Pseudomonadota</taxon>
        <taxon>Alphaproteobacteria</taxon>
        <taxon>Rhodobacterales</taxon>
        <taxon>Paracoccaceae</taxon>
        <taxon>Pseudodonghicola</taxon>
    </lineage>
</organism>
<dbReference type="SUPFAM" id="SSF46955">
    <property type="entry name" value="Putative DNA-binding domain"/>
    <property type="match status" value="1"/>
</dbReference>
<dbReference type="Gene3D" id="1.10.1660.10">
    <property type="match status" value="1"/>
</dbReference>
<proteinExistence type="predicted"/>
<protein>
    <submittedName>
        <fullName evidence="5">Helix-turn-helix domain-containing protein</fullName>
    </submittedName>
</protein>
<dbReference type="InterPro" id="IPR009061">
    <property type="entry name" value="DNA-bd_dom_put_sf"/>
</dbReference>
<dbReference type="InterPro" id="IPR047057">
    <property type="entry name" value="MerR_fam"/>
</dbReference>
<dbReference type="PANTHER" id="PTHR30204">
    <property type="entry name" value="REDOX-CYCLING DRUG-SENSING TRANSCRIPTIONAL ACTIVATOR SOXR"/>
    <property type="match status" value="1"/>
</dbReference>
<dbReference type="SMART" id="SM00422">
    <property type="entry name" value="HTH_MERR"/>
    <property type="match status" value="1"/>
</dbReference>
<name>A0ABT7F226_9RHOB</name>
<dbReference type="EMBL" id="JASNJD010000009">
    <property type="protein sequence ID" value="MDK3018630.1"/>
    <property type="molecule type" value="Genomic_DNA"/>
</dbReference>
<evidence type="ECO:0000256" key="1">
    <source>
        <dbReference type="ARBA" id="ARBA00023015"/>
    </source>
</evidence>
<dbReference type="RefSeq" id="WP_284481446.1">
    <property type="nucleotide sequence ID" value="NZ_JASNJD010000009.1"/>
</dbReference>
<keyword evidence="6" id="KW-1185">Reference proteome</keyword>
<dbReference type="CDD" id="cd04781">
    <property type="entry name" value="HTH_MerR-like_sg6"/>
    <property type="match status" value="1"/>
</dbReference>
<dbReference type="Pfam" id="PF09278">
    <property type="entry name" value="MerR-DNA-bind"/>
    <property type="match status" value="1"/>
</dbReference>
<dbReference type="InterPro" id="IPR015358">
    <property type="entry name" value="Tscrpt_reg_MerR_DNA-bd"/>
</dbReference>
<evidence type="ECO:0000256" key="3">
    <source>
        <dbReference type="ARBA" id="ARBA00023163"/>
    </source>
</evidence>
<evidence type="ECO:0000256" key="2">
    <source>
        <dbReference type="ARBA" id="ARBA00023125"/>
    </source>
</evidence>
<dbReference type="Pfam" id="PF00376">
    <property type="entry name" value="MerR"/>
    <property type="match status" value="1"/>
</dbReference>
<sequence>MLDISELSRRTGCPASKLRYYEDIGLIRSAGRKGLKRLFEESVIPRLTLIALGQTAGFSLTEIGALIGTGDRPELDRQALGVRADAIDRQIRELTALRDGIRHIMTCSAPSHLECPRFQRVLRVALKRRS</sequence>
<accession>A0ABT7F226</accession>
<evidence type="ECO:0000313" key="6">
    <source>
        <dbReference type="Proteomes" id="UP001243757"/>
    </source>
</evidence>
<reference evidence="5 6" key="1">
    <citation type="submission" date="2023-05" db="EMBL/GenBank/DDBJ databases">
        <title>Pseudodonghicola sp. nov.</title>
        <authorList>
            <person name="Huang J."/>
        </authorList>
    </citation>
    <scope>NUCLEOTIDE SEQUENCE [LARGE SCALE GENOMIC DNA]</scope>
    <source>
        <strain evidence="5 6">IC7</strain>
    </source>
</reference>
<dbReference type="InterPro" id="IPR000551">
    <property type="entry name" value="MerR-type_HTH_dom"/>
</dbReference>
<dbReference type="PROSITE" id="PS50937">
    <property type="entry name" value="HTH_MERR_2"/>
    <property type="match status" value="1"/>
</dbReference>
<gene>
    <name evidence="5" type="ORF">QO033_13185</name>
</gene>
<dbReference type="Proteomes" id="UP001243757">
    <property type="component" value="Unassembled WGS sequence"/>
</dbReference>
<evidence type="ECO:0000313" key="5">
    <source>
        <dbReference type="EMBL" id="MDK3018630.1"/>
    </source>
</evidence>
<keyword evidence="3" id="KW-0804">Transcription</keyword>
<comment type="caution">
    <text evidence="5">The sequence shown here is derived from an EMBL/GenBank/DDBJ whole genome shotgun (WGS) entry which is preliminary data.</text>
</comment>
<keyword evidence="2" id="KW-0238">DNA-binding</keyword>
<keyword evidence="1" id="KW-0805">Transcription regulation</keyword>
<evidence type="ECO:0000259" key="4">
    <source>
        <dbReference type="PROSITE" id="PS50937"/>
    </source>
</evidence>
<feature type="domain" description="HTH merR-type" evidence="4">
    <location>
        <begin position="1"/>
        <end position="69"/>
    </location>
</feature>